<dbReference type="Proteomes" id="UP001286456">
    <property type="component" value="Unassembled WGS sequence"/>
</dbReference>
<accession>A0AAE0I3N3</accession>
<sequence length="111" mass="12314">MSSCPSQVWWGSCLGVVGSICLAVRDIDWNGVFRENHFLLTLDPWVVGLIAASSRCSSPSHLFACLSLRSSTEVLFIHLVHRFPHVGRCVQSLHQQGKSRGTKKVNLGIKR</sequence>
<reference evidence="1" key="2">
    <citation type="submission" date="2023-06" db="EMBL/GenBank/DDBJ databases">
        <authorList>
            <consortium name="Lawrence Berkeley National Laboratory"/>
            <person name="Haridas S."/>
            <person name="Hensen N."/>
            <person name="Bonometti L."/>
            <person name="Westerberg I."/>
            <person name="Brannstrom I.O."/>
            <person name="Guillou S."/>
            <person name="Cros-Aarteil S."/>
            <person name="Calhoun S."/>
            <person name="Kuo A."/>
            <person name="Mondo S."/>
            <person name="Pangilinan J."/>
            <person name="Riley R."/>
            <person name="Labutti K."/>
            <person name="Andreopoulos B."/>
            <person name="Lipzen A."/>
            <person name="Chen C."/>
            <person name="Yanf M."/>
            <person name="Daum C."/>
            <person name="Ng V."/>
            <person name="Clum A."/>
            <person name="Steindorff A."/>
            <person name="Ohm R."/>
            <person name="Martin F."/>
            <person name="Silar P."/>
            <person name="Natvig D."/>
            <person name="Lalanne C."/>
            <person name="Gautier V."/>
            <person name="Ament-Velasquez S.L."/>
            <person name="Kruys A."/>
            <person name="Hutchinson M.I."/>
            <person name="Powell A.J."/>
            <person name="Barry K."/>
            <person name="Miller A.N."/>
            <person name="Grigoriev I.V."/>
            <person name="Debuchy R."/>
            <person name="Gladieux P."/>
            <person name="Thoren M.H."/>
            <person name="Johannesson H."/>
        </authorList>
    </citation>
    <scope>NUCLEOTIDE SEQUENCE</scope>
    <source>
        <strain evidence="1">SMH4131-1</strain>
    </source>
</reference>
<name>A0AAE0I3N3_9PEZI</name>
<proteinExistence type="predicted"/>
<comment type="caution">
    <text evidence="1">The sequence shown here is derived from an EMBL/GenBank/DDBJ whole genome shotgun (WGS) entry which is preliminary data.</text>
</comment>
<keyword evidence="2" id="KW-1185">Reference proteome</keyword>
<protein>
    <submittedName>
        <fullName evidence="1">Uncharacterized protein</fullName>
    </submittedName>
</protein>
<evidence type="ECO:0000313" key="2">
    <source>
        <dbReference type="Proteomes" id="UP001286456"/>
    </source>
</evidence>
<evidence type="ECO:0000313" key="1">
    <source>
        <dbReference type="EMBL" id="KAK3317785.1"/>
    </source>
</evidence>
<reference evidence="1" key="1">
    <citation type="journal article" date="2023" name="Mol. Phylogenet. Evol.">
        <title>Genome-scale phylogeny and comparative genomics of the fungal order Sordariales.</title>
        <authorList>
            <person name="Hensen N."/>
            <person name="Bonometti L."/>
            <person name="Westerberg I."/>
            <person name="Brannstrom I.O."/>
            <person name="Guillou S."/>
            <person name="Cros-Aarteil S."/>
            <person name="Calhoun S."/>
            <person name="Haridas S."/>
            <person name="Kuo A."/>
            <person name="Mondo S."/>
            <person name="Pangilinan J."/>
            <person name="Riley R."/>
            <person name="LaButti K."/>
            <person name="Andreopoulos B."/>
            <person name="Lipzen A."/>
            <person name="Chen C."/>
            <person name="Yan M."/>
            <person name="Daum C."/>
            <person name="Ng V."/>
            <person name="Clum A."/>
            <person name="Steindorff A."/>
            <person name="Ohm R.A."/>
            <person name="Martin F."/>
            <person name="Silar P."/>
            <person name="Natvig D.O."/>
            <person name="Lalanne C."/>
            <person name="Gautier V."/>
            <person name="Ament-Velasquez S.L."/>
            <person name="Kruys A."/>
            <person name="Hutchinson M.I."/>
            <person name="Powell A.J."/>
            <person name="Barry K."/>
            <person name="Miller A.N."/>
            <person name="Grigoriev I.V."/>
            <person name="Debuchy R."/>
            <person name="Gladieux P."/>
            <person name="Hiltunen Thoren M."/>
            <person name="Johannesson H."/>
        </authorList>
    </citation>
    <scope>NUCLEOTIDE SEQUENCE</scope>
    <source>
        <strain evidence="1">SMH4131-1</strain>
    </source>
</reference>
<dbReference type="AlphaFoldDB" id="A0AAE0I3N3"/>
<dbReference type="EMBL" id="JAUEPO010000007">
    <property type="protein sequence ID" value="KAK3317785.1"/>
    <property type="molecule type" value="Genomic_DNA"/>
</dbReference>
<gene>
    <name evidence="1" type="ORF">B0T19DRAFT_297678</name>
</gene>
<organism evidence="1 2">
    <name type="scientific">Cercophora scortea</name>
    <dbReference type="NCBI Taxonomy" id="314031"/>
    <lineage>
        <taxon>Eukaryota</taxon>
        <taxon>Fungi</taxon>
        <taxon>Dikarya</taxon>
        <taxon>Ascomycota</taxon>
        <taxon>Pezizomycotina</taxon>
        <taxon>Sordariomycetes</taxon>
        <taxon>Sordariomycetidae</taxon>
        <taxon>Sordariales</taxon>
        <taxon>Lasiosphaeriaceae</taxon>
        <taxon>Cercophora</taxon>
    </lineage>
</organism>